<evidence type="ECO:0000313" key="2">
    <source>
        <dbReference type="Proteomes" id="UP001060112"/>
    </source>
</evidence>
<organism evidence="1 2">
    <name type="scientific">Allocoprobacillus halotolerans</name>
    <dbReference type="NCBI Taxonomy" id="2944914"/>
    <lineage>
        <taxon>Bacteria</taxon>
        <taxon>Bacillati</taxon>
        <taxon>Bacillota</taxon>
        <taxon>Erysipelotrichia</taxon>
        <taxon>Erysipelotrichales</taxon>
        <taxon>Erysipelotrichaceae</taxon>
        <taxon>Allocoprobacillus</taxon>
    </lineage>
</organism>
<sequence length="88" mass="10429">MYFVEKPIFDKGFSQKSLEFIKNTNQYYIACPLRYTKVIQYIKTNISPIEILSLRSISSSYLPDWRPTVDYRKVYSAHKDLGEELLLI</sequence>
<protein>
    <submittedName>
        <fullName evidence="1">Uncharacterized protein</fullName>
    </submittedName>
</protein>
<evidence type="ECO:0000313" key="1">
    <source>
        <dbReference type="EMBL" id="UTY38124.1"/>
    </source>
</evidence>
<keyword evidence="2" id="KW-1185">Reference proteome</keyword>
<reference evidence="1" key="1">
    <citation type="submission" date="2022-07" db="EMBL/GenBank/DDBJ databases">
        <title>Faecal culturing of patients with breast cancer.</title>
        <authorList>
            <person name="Teng N.M.Y."/>
            <person name="Kiu R."/>
            <person name="Evans R."/>
            <person name="Baker D.J."/>
            <person name="Zenner C."/>
            <person name="Robinson S.D."/>
            <person name="Hall L.J."/>
        </authorList>
    </citation>
    <scope>NUCLEOTIDE SEQUENCE</scope>
    <source>
        <strain evidence="1">LH1062</strain>
    </source>
</reference>
<accession>A0ABY5HYJ5</accession>
<gene>
    <name evidence="1" type="ORF">NMU03_10525</name>
</gene>
<proteinExistence type="predicted"/>
<name>A0ABY5HYJ5_9FIRM</name>
<dbReference type="Proteomes" id="UP001060112">
    <property type="component" value="Chromosome"/>
</dbReference>
<dbReference type="EMBL" id="CP101620">
    <property type="protein sequence ID" value="UTY38124.1"/>
    <property type="molecule type" value="Genomic_DNA"/>
</dbReference>